<name>A0AAV4SGL5_CAEEX</name>
<sequence length="92" mass="10450">MSLENSSNLEGTISKVKPNKSPGPDKIPGELIKEIYYTNKNFHAFTEHPIKAWNFSKNWKISFMALIPKSNKDFSLAAHYKPICLCLHGETL</sequence>
<keyword evidence="3" id="KW-1185">Reference proteome</keyword>
<accession>A0AAV4SGL5</accession>
<organism evidence="2 3">
    <name type="scientific">Caerostris extrusa</name>
    <name type="common">Bark spider</name>
    <name type="synonym">Caerostris bankana</name>
    <dbReference type="NCBI Taxonomy" id="172846"/>
    <lineage>
        <taxon>Eukaryota</taxon>
        <taxon>Metazoa</taxon>
        <taxon>Ecdysozoa</taxon>
        <taxon>Arthropoda</taxon>
        <taxon>Chelicerata</taxon>
        <taxon>Arachnida</taxon>
        <taxon>Araneae</taxon>
        <taxon>Araneomorphae</taxon>
        <taxon>Entelegynae</taxon>
        <taxon>Araneoidea</taxon>
        <taxon>Araneidae</taxon>
        <taxon>Caerostris</taxon>
    </lineage>
</organism>
<evidence type="ECO:0000313" key="2">
    <source>
        <dbReference type="EMBL" id="GIY32489.1"/>
    </source>
</evidence>
<feature type="compositionally biased region" description="Polar residues" evidence="1">
    <location>
        <begin position="1"/>
        <end position="11"/>
    </location>
</feature>
<dbReference type="Proteomes" id="UP001054945">
    <property type="component" value="Unassembled WGS sequence"/>
</dbReference>
<evidence type="ECO:0000256" key="1">
    <source>
        <dbReference type="SAM" id="MobiDB-lite"/>
    </source>
</evidence>
<dbReference type="AlphaFoldDB" id="A0AAV4SGL5"/>
<proteinExistence type="predicted"/>
<protein>
    <submittedName>
        <fullName evidence="2">Uncharacterized protein</fullName>
    </submittedName>
</protein>
<dbReference type="EMBL" id="BPLR01009519">
    <property type="protein sequence ID" value="GIY32489.1"/>
    <property type="molecule type" value="Genomic_DNA"/>
</dbReference>
<evidence type="ECO:0000313" key="3">
    <source>
        <dbReference type="Proteomes" id="UP001054945"/>
    </source>
</evidence>
<reference evidence="2 3" key="1">
    <citation type="submission" date="2021-06" db="EMBL/GenBank/DDBJ databases">
        <title>Caerostris extrusa draft genome.</title>
        <authorList>
            <person name="Kono N."/>
            <person name="Arakawa K."/>
        </authorList>
    </citation>
    <scope>NUCLEOTIDE SEQUENCE [LARGE SCALE GENOMIC DNA]</scope>
</reference>
<feature type="region of interest" description="Disordered" evidence="1">
    <location>
        <begin position="1"/>
        <end position="26"/>
    </location>
</feature>
<gene>
    <name evidence="2" type="ORF">CEXT_681971</name>
</gene>
<comment type="caution">
    <text evidence="2">The sequence shown here is derived from an EMBL/GenBank/DDBJ whole genome shotgun (WGS) entry which is preliminary data.</text>
</comment>